<dbReference type="InterPro" id="IPR017946">
    <property type="entry name" value="PLC-like_Pdiesterase_TIM-brl"/>
</dbReference>
<evidence type="ECO:0000313" key="2">
    <source>
        <dbReference type="EMBL" id="PWN30799.1"/>
    </source>
</evidence>
<dbReference type="GO" id="GO:0006629">
    <property type="term" value="P:lipid metabolic process"/>
    <property type="evidence" value="ECO:0007669"/>
    <property type="project" value="InterPro"/>
</dbReference>
<keyword evidence="3" id="KW-1185">Reference proteome</keyword>
<name>A0A316UZS1_9BASI</name>
<dbReference type="PROSITE" id="PS50007">
    <property type="entry name" value="PIPLC_X_DOMAIN"/>
    <property type="match status" value="1"/>
</dbReference>
<dbReference type="Gene3D" id="3.20.20.190">
    <property type="entry name" value="Phosphatidylinositol (PI) phosphodiesterase"/>
    <property type="match status" value="1"/>
</dbReference>
<dbReference type="InterPro" id="IPR051057">
    <property type="entry name" value="PI-PLC_domain"/>
</dbReference>
<feature type="region of interest" description="Disordered" evidence="1">
    <location>
        <begin position="433"/>
        <end position="461"/>
    </location>
</feature>
<feature type="compositionally biased region" description="Polar residues" evidence="1">
    <location>
        <begin position="1"/>
        <end position="17"/>
    </location>
</feature>
<accession>A0A316UZS1</accession>
<feature type="compositionally biased region" description="Polar residues" evidence="1">
    <location>
        <begin position="25"/>
        <end position="35"/>
    </location>
</feature>
<dbReference type="GeneID" id="37029831"/>
<dbReference type="GO" id="GO:0008081">
    <property type="term" value="F:phosphoric diester hydrolase activity"/>
    <property type="evidence" value="ECO:0007669"/>
    <property type="project" value="InterPro"/>
</dbReference>
<organism evidence="2 3">
    <name type="scientific">Jaminaea rosea</name>
    <dbReference type="NCBI Taxonomy" id="1569628"/>
    <lineage>
        <taxon>Eukaryota</taxon>
        <taxon>Fungi</taxon>
        <taxon>Dikarya</taxon>
        <taxon>Basidiomycota</taxon>
        <taxon>Ustilaginomycotina</taxon>
        <taxon>Exobasidiomycetes</taxon>
        <taxon>Microstromatales</taxon>
        <taxon>Microstromatales incertae sedis</taxon>
        <taxon>Jaminaea</taxon>
    </lineage>
</organism>
<dbReference type="PANTHER" id="PTHR13593:SF148">
    <property type="entry name" value="PHOSPHATIDYLINOSITOL-SPECIFIC PHOSPHOLIPASE C X DOMAIN-CONTAINING PROTEIN"/>
    <property type="match status" value="1"/>
</dbReference>
<protein>
    <submittedName>
        <fullName evidence="2">PLC-like phosphodiesterase</fullName>
    </submittedName>
</protein>
<dbReference type="AlphaFoldDB" id="A0A316UZS1"/>
<proteinExistence type="predicted"/>
<feature type="region of interest" description="Disordered" evidence="1">
    <location>
        <begin position="1"/>
        <end position="53"/>
    </location>
</feature>
<dbReference type="RefSeq" id="XP_025365411.1">
    <property type="nucleotide sequence ID" value="XM_025508008.1"/>
</dbReference>
<reference evidence="2 3" key="1">
    <citation type="journal article" date="2018" name="Mol. Biol. Evol.">
        <title>Broad Genomic Sampling Reveals a Smut Pathogenic Ancestry of the Fungal Clade Ustilaginomycotina.</title>
        <authorList>
            <person name="Kijpornyongpan T."/>
            <person name="Mondo S.J."/>
            <person name="Barry K."/>
            <person name="Sandor L."/>
            <person name="Lee J."/>
            <person name="Lipzen A."/>
            <person name="Pangilinan J."/>
            <person name="LaButti K."/>
            <person name="Hainaut M."/>
            <person name="Henrissat B."/>
            <person name="Grigoriev I.V."/>
            <person name="Spatafora J.W."/>
            <person name="Aime M.C."/>
        </authorList>
    </citation>
    <scope>NUCLEOTIDE SEQUENCE [LARGE SCALE GENOMIC DNA]</scope>
    <source>
        <strain evidence="2 3">MCA 5214</strain>
    </source>
</reference>
<evidence type="ECO:0000313" key="3">
    <source>
        <dbReference type="Proteomes" id="UP000245884"/>
    </source>
</evidence>
<dbReference type="Proteomes" id="UP000245884">
    <property type="component" value="Unassembled WGS sequence"/>
</dbReference>
<dbReference type="EMBL" id="KZ819662">
    <property type="protein sequence ID" value="PWN30799.1"/>
    <property type="molecule type" value="Genomic_DNA"/>
</dbReference>
<dbReference type="PANTHER" id="PTHR13593">
    <property type="match status" value="1"/>
</dbReference>
<evidence type="ECO:0000256" key="1">
    <source>
        <dbReference type="SAM" id="MobiDB-lite"/>
    </source>
</evidence>
<gene>
    <name evidence="2" type="ORF">BDZ90DRAFT_257855</name>
</gene>
<dbReference type="OrthoDB" id="1046782at2759"/>
<sequence length="623" mass="66136">MACPSSATLVSSAFTPSSERRRLIEQSNCAASSKPDTMPPPQKNGMEAQSARSPHISMKVIIINRLPKAIAPIPVQPRSVESQQGEEATSLPELGEKASVCPAATSDSPTVTLNLGKEYLRRRKLTLDLCMVDAGTANLSSSSDNTRCRVTLRCLGSNGSSHRCSSRHWRLAAVSLPSAAAGSASTLASPPFYALQTIAGPHLHVLLLPSRATASWQSNLPSSWPISSLCLPGTHETLARYGWPITKCQSLAAVTGAQVKAGIRWMDFRVTPKGEKGKERLLAYHGSTSQRIELGAALQPIYDWLSSDGKKETLILSLKPEGGASSADVERLLYSLYITGEIRVKFWWLDNRIPTLGEARGKLVLFSRFGGGNDQPGGIHPPIWPDNFKGHFAYSLPTAGQGVVTQDWYKIGGSYKEIPTKFGLATELLTLDHPAPLSNPDGTPRDPSEKPASGPGPASDPTKLVINFLSASSVPLALPPLIAKGFGWTSKAVPPCLRVQGMNSKMAGWVADRLVAEATAPGKAEGKEEHVGALDNLQCTFPTDFYDDDTLPDGVGGGNDGKTGLLVSLLIEANFTRAANTKLADDQKTAGAKAGWLPSLGLPWTGAGAAAKHEAMTKDGAGL</sequence>
<dbReference type="STRING" id="1569628.A0A316UZS1"/>
<dbReference type="SUPFAM" id="SSF51695">
    <property type="entry name" value="PLC-like phosphodiesterases"/>
    <property type="match status" value="1"/>
</dbReference>